<evidence type="ECO:0000313" key="2">
    <source>
        <dbReference type="Proteomes" id="UP001432322"/>
    </source>
</evidence>
<gene>
    <name evidence="1" type="ORF">PFISCL1PPCAC_1025</name>
</gene>
<comment type="caution">
    <text evidence="1">The sequence shown here is derived from an EMBL/GenBank/DDBJ whole genome shotgun (WGS) entry which is preliminary data.</text>
</comment>
<feature type="non-terminal residue" evidence="1">
    <location>
        <position position="155"/>
    </location>
</feature>
<dbReference type="AlphaFoldDB" id="A0AAV5UU26"/>
<proteinExistence type="predicted"/>
<sequence length="155" mass="18248">SIFSETEQYGSLSVRFPEEKREFSTHEENLQTLKTILHSLLRRGYIVNELELTNGPLLQSLREIIFAFDVRCKLCFKNNSEEPEELALNYSFIRDYMNTNTTFTSAFLYQFSISEHLIVQLYNDFVSSNNLREVKICVHKRAAKWFVAYAWGLIE</sequence>
<evidence type="ECO:0000313" key="1">
    <source>
        <dbReference type="EMBL" id="GMT09728.1"/>
    </source>
</evidence>
<feature type="non-terminal residue" evidence="1">
    <location>
        <position position="1"/>
    </location>
</feature>
<reference evidence="1" key="1">
    <citation type="submission" date="2023-10" db="EMBL/GenBank/DDBJ databases">
        <title>Genome assembly of Pristionchus species.</title>
        <authorList>
            <person name="Yoshida K."/>
            <person name="Sommer R.J."/>
        </authorList>
    </citation>
    <scope>NUCLEOTIDE SEQUENCE</scope>
    <source>
        <strain evidence="1">RS5133</strain>
    </source>
</reference>
<protein>
    <submittedName>
        <fullName evidence="1">Uncharacterized protein</fullName>
    </submittedName>
</protein>
<dbReference type="EMBL" id="BTSY01000001">
    <property type="protein sequence ID" value="GMT09728.1"/>
    <property type="molecule type" value="Genomic_DNA"/>
</dbReference>
<organism evidence="1 2">
    <name type="scientific">Pristionchus fissidentatus</name>
    <dbReference type="NCBI Taxonomy" id="1538716"/>
    <lineage>
        <taxon>Eukaryota</taxon>
        <taxon>Metazoa</taxon>
        <taxon>Ecdysozoa</taxon>
        <taxon>Nematoda</taxon>
        <taxon>Chromadorea</taxon>
        <taxon>Rhabditida</taxon>
        <taxon>Rhabditina</taxon>
        <taxon>Diplogasteromorpha</taxon>
        <taxon>Diplogasteroidea</taxon>
        <taxon>Neodiplogasteridae</taxon>
        <taxon>Pristionchus</taxon>
    </lineage>
</organism>
<keyword evidence="2" id="KW-1185">Reference proteome</keyword>
<name>A0AAV5UU26_9BILA</name>
<dbReference type="Proteomes" id="UP001432322">
    <property type="component" value="Unassembled WGS sequence"/>
</dbReference>
<accession>A0AAV5UU26</accession>